<dbReference type="Proteomes" id="UP000019804">
    <property type="component" value="Unassembled WGS sequence"/>
</dbReference>
<reference evidence="3" key="1">
    <citation type="journal article" date="2014" name="Nat. Commun.">
        <title>Genomic adaptations of the halophilic Dead Sea filamentous fungus Eurotium rubrum.</title>
        <authorList>
            <person name="Kis-Papo T."/>
            <person name="Weig A.R."/>
            <person name="Riley R."/>
            <person name="Persoh D."/>
            <person name="Salamov A."/>
            <person name="Sun H."/>
            <person name="Lipzen A."/>
            <person name="Wasser S.P."/>
            <person name="Rambold G."/>
            <person name="Grigoriev I.V."/>
            <person name="Nevo E."/>
        </authorList>
    </citation>
    <scope>NUCLEOTIDE SEQUENCE [LARGE SCALE GENOMIC DNA]</scope>
    <source>
        <strain evidence="3">CBS 135680</strain>
    </source>
</reference>
<dbReference type="GeneID" id="63693621"/>
<dbReference type="HOGENOM" id="CLU_1495869_0_0_1"/>
<organism evidence="2 3">
    <name type="scientific">Aspergillus ruber (strain CBS 135680)</name>
    <dbReference type="NCBI Taxonomy" id="1388766"/>
    <lineage>
        <taxon>Eukaryota</taxon>
        <taxon>Fungi</taxon>
        <taxon>Dikarya</taxon>
        <taxon>Ascomycota</taxon>
        <taxon>Pezizomycotina</taxon>
        <taxon>Eurotiomycetes</taxon>
        <taxon>Eurotiomycetidae</taxon>
        <taxon>Eurotiales</taxon>
        <taxon>Aspergillaceae</taxon>
        <taxon>Aspergillus</taxon>
        <taxon>Aspergillus subgen. Aspergillus</taxon>
    </lineage>
</organism>
<keyword evidence="3" id="KW-1185">Reference proteome</keyword>
<gene>
    <name evidence="2" type="ORF">EURHEDRAFT_363147</name>
</gene>
<dbReference type="AlphaFoldDB" id="A0A017SIM8"/>
<accession>A0A017SIM8</accession>
<evidence type="ECO:0000313" key="3">
    <source>
        <dbReference type="Proteomes" id="UP000019804"/>
    </source>
</evidence>
<name>A0A017SIM8_ASPRC</name>
<dbReference type="OrthoDB" id="4510132at2759"/>
<feature type="region of interest" description="Disordered" evidence="1">
    <location>
        <begin position="1"/>
        <end position="144"/>
    </location>
</feature>
<proteinExistence type="predicted"/>
<sequence>MTVMGFKPDSAETKASSKQQRSQSTLEPTQINPMQRAINPDDDRAPAQADHLFGDSFASETPNPNGRSPKRLRGNSIPLDLTPAPCNRNHDPTPNALLSRSRTSLSQRERRPQHDIDENSQAASQRTPRQSQGQNQFPESQVDINRNKLQELDLDIDVEFTKDFLFTSTSLSDANDPGSP</sequence>
<dbReference type="STRING" id="1388766.A0A017SIM8"/>
<feature type="compositionally biased region" description="Low complexity" evidence="1">
    <location>
        <begin position="97"/>
        <end position="106"/>
    </location>
</feature>
<feature type="compositionally biased region" description="Polar residues" evidence="1">
    <location>
        <begin position="119"/>
        <end position="144"/>
    </location>
</feature>
<feature type="compositionally biased region" description="Polar residues" evidence="1">
    <location>
        <begin position="13"/>
        <end position="33"/>
    </location>
</feature>
<dbReference type="EMBL" id="KK088419">
    <property type="protein sequence ID" value="EYE96150.1"/>
    <property type="molecule type" value="Genomic_DNA"/>
</dbReference>
<protein>
    <submittedName>
        <fullName evidence="2">Uncharacterized protein</fullName>
    </submittedName>
</protein>
<dbReference type="RefSeq" id="XP_040639838.1">
    <property type="nucleotide sequence ID" value="XM_040778497.1"/>
</dbReference>
<evidence type="ECO:0000256" key="1">
    <source>
        <dbReference type="SAM" id="MobiDB-lite"/>
    </source>
</evidence>
<evidence type="ECO:0000313" key="2">
    <source>
        <dbReference type="EMBL" id="EYE96150.1"/>
    </source>
</evidence>
<feature type="compositionally biased region" description="Basic and acidic residues" evidence="1">
    <location>
        <begin position="107"/>
        <end position="117"/>
    </location>
</feature>